<feature type="domain" description="Alpha-D-phosphohexomutase alpha/beta/alpha" evidence="8">
    <location>
        <begin position="233"/>
        <end position="331"/>
    </location>
</feature>
<dbReference type="InterPro" id="IPR016066">
    <property type="entry name" value="A-D-PHexomutase_CS"/>
</dbReference>
<dbReference type="AlphaFoldDB" id="A0A1U7CY90"/>
<dbReference type="PROSITE" id="PS00710">
    <property type="entry name" value="PGM_PMM"/>
    <property type="match status" value="1"/>
</dbReference>
<evidence type="ECO:0000256" key="5">
    <source>
        <dbReference type="ARBA" id="ARBA00022842"/>
    </source>
</evidence>
<comment type="cofactor">
    <cofactor evidence="1">
        <name>Mg(2+)</name>
        <dbReference type="ChEBI" id="CHEBI:18420"/>
    </cofactor>
</comment>
<dbReference type="PANTHER" id="PTHR45745">
    <property type="entry name" value="PHOSPHOMANNOMUTASE 45A"/>
    <property type="match status" value="1"/>
</dbReference>
<dbReference type="Pfam" id="PF02880">
    <property type="entry name" value="PGM_PMM_III"/>
    <property type="match status" value="1"/>
</dbReference>
<sequence length="608" mass="65224">MITVEAALSKVQDAAGEGRLTASSAAAVTRWLLEAPFGKYRPRLLQDVADGRWKQLDDAFFAVLEFGTGGRRGVMYPVGTNVLNERTIAESARGLADYINGKKAPGTTCSCVIARDTRHNSPEFAELCARVLAAAGVKVHLFDEPRSTPLLSFAVRHLRCDAGIMITASHNPPSDNGFKCYAATGGQVVPPDDSGIIECVKAASDREIPETSLEDGRKNGSIVSAGADVDTAYIEAVVGESVSHARGISIVYTPLHGVGETSVAAALTADGFAKVNILASQRSPDGDFPNVPGHVSNPENPATLEAAIAEAKATGADLVLASDPDADRIGVGLPVTGDPAGEWTTLDGNQIGVLLAAFVMKQYGDLGKLRSDHYLVTTLVSTQMAKALARREGVRTEDDLLVGFKWIAQRIDQEGPAGFLFGFEESHGYLKGTYARDKDASVASMLFAELAATVKDRKQTVVEYLDDLYIDVGHYGERLVNKTYKGREGLDTIRSLMKAFRTNPPRTIAGLAVTEVLDYKTHEVRDLLQPGKVGPLPEPSGDVLIFHTERDGVRFAARPSGTEPKIKFYLFARSHVDGPDSLPAAKAETARRLDQMVADIEKYVEGVV</sequence>
<evidence type="ECO:0000259" key="9">
    <source>
        <dbReference type="Pfam" id="PF02880"/>
    </source>
</evidence>
<keyword evidence="5" id="KW-0460">Magnesium</keyword>
<evidence type="ECO:0000313" key="11">
    <source>
        <dbReference type="Proteomes" id="UP000186309"/>
    </source>
</evidence>
<comment type="similarity">
    <text evidence="2">Belongs to the phosphohexose mutase family.</text>
</comment>
<proteinExistence type="inferred from homology"/>
<keyword evidence="6 10" id="KW-0413">Isomerase</keyword>
<dbReference type="EC" id="5.4.2.2" evidence="10"/>
<evidence type="ECO:0000259" key="8">
    <source>
        <dbReference type="Pfam" id="PF02879"/>
    </source>
</evidence>
<dbReference type="EMBL" id="CP019082">
    <property type="protein sequence ID" value="APW63920.1"/>
    <property type="molecule type" value="Genomic_DNA"/>
</dbReference>
<evidence type="ECO:0000256" key="6">
    <source>
        <dbReference type="ARBA" id="ARBA00023235"/>
    </source>
</evidence>
<evidence type="ECO:0000256" key="1">
    <source>
        <dbReference type="ARBA" id="ARBA00001946"/>
    </source>
</evidence>
<evidence type="ECO:0000313" key="10">
    <source>
        <dbReference type="EMBL" id="APW63920.1"/>
    </source>
</evidence>
<evidence type="ECO:0000256" key="4">
    <source>
        <dbReference type="ARBA" id="ARBA00022723"/>
    </source>
</evidence>
<dbReference type="InterPro" id="IPR016055">
    <property type="entry name" value="A-D-PHexomutase_a/b/a-I/II/III"/>
</dbReference>
<evidence type="ECO:0000259" key="7">
    <source>
        <dbReference type="Pfam" id="PF02878"/>
    </source>
</evidence>
<dbReference type="Pfam" id="PF02879">
    <property type="entry name" value="PGM_PMM_II"/>
    <property type="match status" value="1"/>
</dbReference>
<gene>
    <name evidence="10" type="primary">pgcA</name>
    <name evidence="10" type="ORF">BSF38_05507</name>
</gene>
<dbReference type="RefSeq" id="WP_076350222.1">
    <property type="nucleotide sequence ID" value="NZ_CP019082.1"/>
</dbReference>
<dbReference type="SUPFAM" id="SSF53738">
    <property type="entry name" value="Phosphoglucomutase, first 3 domains"/>
    <property type="match status" value="3"/>
</dbReference>
<keyword evidence="4" id="KW-0479">Metal-binding</keyword>
<dbReference type="InterPro" id="IPR005846">
    <property type="entry name" value="A-D-PHexomutase_a/b/a-III"/>
</dbReference>
<dbReference type="InterPro" id="IPR005841">
    <property type="entry name" value="Alpha-D-phosphohexomutase_SF"/>
</dbReference>
<dbReference type="GO" id="GO:0004614">
    <property type="term" value="F:phosphoglucomutase activity"/>
    <property type="evidence" value="ECO:0007669"/>
    <property type="project" value="UniProtKB-EC"/>
</dbReference>
<dbReference type="Gene3D" id="3.40.120.10">
    <property type="entry name" value="Alpha-D-Glucose-1,6-Bisphosphate, subunit A, domain 3"/>
    <property type="match status" value="3"/>
</dbReference>
<keyword evidence="3" id="KW-0597">Phosphoprotein</keyword>
<dbReference type="CDD" id="cd05799">
    <property type="entry name" value="PGM2"/>
    <property type="match status" value="1"/>
</dbReference>
<evidence type="ECO:0000256" key="2">
    <source>
        <dbReference type="ARBA" id="ARBA00010231"/>
    </source>
</evidence>
<name>A0A1U7CY90_9BACT</name>
<dbReference type="Pfam" id="PF02878">
    <property type="entry name" value="PGM_PMM_I"/>
    <property type="match status" value="1"/>
</dbReference>
<dbReference type="PANTHER" id="PTHR45745:SF1">
    <property type="entry name" value="PHOSPHOGLUCOMUTASE 2B-RELATED"/>
    <property type="match status" value="1"/>
</dbReference>
<dbReference type="KEGG" id="pbor:BSF38_05507"/>
<feature type="domain" description="Alpha-D-phosphohexomutase alpha/beta/alpha" evidence="7">
    <location>
        <begin position="65"/>
        <end position="204"/>
    </location>
</feature>
<dbReference type="PRINTS" id="PR00509">
    <property type="entry name" value="PGMPMM"/>
</dbReference>
<dbReference type="GO" id="GO:0005975">
    <property type="term" value="P:carbohydrate metabolic process"/>
    <property type="evidence" value="ECO:0007669"/>
    <property type="project" value="InterPro"/>
</dbReference>
<dbReference type="GO" id="GO:0000287">
    <property type="term" value="F:magnesium ion binding"/>
    <property type="evidence" value="ECO:0007669"/>
    <property type="project" value="InterPro"/>
</dbReference>
<evidence type="ECO:0000256" key="3">
    <source>
        <dbReference type="ARBA" id="ARBA00022553"/>
    </source>
</evidence>
<accession>A0A1U7CY90</accession>
<dbReference type="STRING" id="1387353.BSF38_05507"/>
<organism evidence="10 11">
    <name type="scientific">Paludisphaera borealis</name>
    <dbReference type="NCBI Taxonomy" id="1387353"/>
    <lineage>
        <taxon>Bacteria</taxon>
        <taxon>Pseudomonadati</taxon>
        <taxon>Planctomycetota</taxon>
        <taxon>Planctomycetia</taxon>
        <taxon>Isosphaerales</taxon>
        <taxon>Isosphaeraceae</taxon>
        <taxon>Paludisphaera</taxon>
    </lineage>
</organism>
<reference evidence="11" key="1">
    <citation type="submission" date="2016-12" db="EMBL/GenBank/DDBJ databases">
        <title>Comparative genomics of four Isosphaeraceae planctomycetes: a common pool of plasmids and glycoside hydrolase genes.</title>
        <authorList>
            <person name="Ivanova A."/>
        </authorList>
    </citation>
    <scope>NUCLEOTIDE SEQUENCE [LARGE SCALE GENOMIC DNA]</scope>
    <source>
        <strain evidence="11">PX4</strain>
    </source>
</reference>
<dbReference type="InterPro" id="IPR005845">
    <property type="entry name" value="A-D-PHexomutase_a/b/a-II"/>
</dbReference>
<protein>
    <submittedName>
        <fullName evidence="10">Phosphoglucomutase</fullName>
        <ecNumber evidence="10">5.4.2.2</ecNumber>
    </submittedName>
</protein>
<dbReference type="GO" id="GO:0008973">
    <property type="term" value="F:phosphopentomutase activity"/>
    <property type="evidence" value="ECO:0007669"/>
    <property type="project" value="TreeGrafter"/>
</dbReference>
<keyword evidence="11" id="KW-1185">Reference proteome</keyword>
<dbReference type="OrthoDB" id="9806956at2"/>
<dbReference type="InterPro" id="IPR005844">
    <property type="entry name" value="A-D-PHexomutase_a/b/a-I"/>
</dbReference>
<dbReference type="InterPro" id="IPR036900">
    <property type="entry name" value="A-D-PHexomutase_C_sf"/>
</dbReference>
<feature type="domain" description="Alpha-D-phosphohexomutase alpha/beta/alpha" evidence="9">
    <location>
        <begin position="347"/>
        <end position="468"/>
    </location>
</feature>
<dbReference type="Proteomes" id="UP000186309">
    <property type="component" value="Chromosome"/>
</dbReference>
<dbReference type="GO" id="GO:0006166">
    <property type="term" value="P:purine ribonucleoside salvage"/>
    <property type="evidence" value="ECO:0007669"/>
    <property type="project" value="TreeGrafter"/>
</dbReference>
<dbReference type="Gene3D" id="3.30.310.50">
    <property type="entry name" value="Alpha-D-phosphohexomutase, C-terminal domain"/>
    <property type="match status" value="1"/>
</dbReference>
<dbReference type="SUPFAM" id="SSF55957">
    <property type="entry name" value="Phosphoglucomutase, C-terminal domain"/>
    <property type="match status" value="1"/>
</dbReference>